<dbReference type="PANTHER" id="PTHR10953">
    <property type="entry name" value="UBIQUITIN-ACTIVATING ENZYME E1"/>
    <property type="match status" value="1"/>
</dbReference>
<keyword evidence="2 11" id="KW-0963">Cytoplasm</keyword>
<reference evidence="14" key="1">
    <citation type="journal article" date="2010" name="Nature">
        <title>The Amphimedon queenslandica genome and the evolution of animal complexity.</title>
        <authorList>
            <person name="Srivastava M."/>
            <person name="Simakov O."/>
            <person name="Chapman J."/>
            <person name="Fahey B."/>
            <person name="Gauthier M.E."/>
            <person name="Mitros T."/>
            <person name="Richards G.S."/>
            <person name="Conaco C."/>
            <person name="Dacre M."/>
            <person name="Hellsten U."/>
            <person name="Larroux C."/>
            <person name="Putnam N.H."/>
            <person name="Stanke M."/>
            <person name="Adamska M."/>
            <person name="Darling A."/>
            <person name="Degnan S.M."/>
            <person name="Oakley T.H."/>
            <person name="Plachetzki D.C."/>
            <person name="Zhai Y."/>
            <person name="Adamski M."/>
            <person name="Calcino A."/>
            <person name="Cummins S.F."/>
            <person name="Goodstein D.M."/>
            <person name="Harris C."/>
            <person name="Jackson D.J."/>
            <person name="Leys S.P."/>
            <person name="Shu S."/>
            <person name="Woodcroft B.J."/>
            <person name="Vervoort M."/>
            <person name="Kosik K.S."/>
            <person name="Manning G."/>
            <person name="Degnan B.M."/>
            <person name="Rokhsar D.S."/>
        </authorList>
    </citation>
    <scope>NUCLEOTIDE SEQUENCE [LARGE SCALE GENOMIC DNA]</scope>
</reference>
<dbReference type="GO" id="GO:0004792">
    <property type="term" value="F:thiosulfate-cyanide sulfurtransferase activity"/>
    <property type="evidence" value="ECO:0007669"/>
    <property type="project" value="TreeGrafter"/>
</dbReference>
<dbReference type="InterPro" id="IPR036873">
    <property type="entry name" value="Rhodanese-like_dom_sf"/>
</dbReference>
<dbReference type="Pfam" id="PF00899">
    <property type="entry name" value="ThiF"/>
    <property type="match status" value="1"/>
</dbReference>
<dbReference type="GO" id="GO:0042292">
    <property type="term" value="F:URM1 activating enzyme activity"/>
    <property type="evidence" value="ECO:0007669"/>
    <property type="project" value="TreeGrafter"/>
</dbReference>
<dbReference type="PANTHER" id="PTHR10953:SF102">
    <property type="entry name" value="ADENYLYLTRANSFERASE AND SULFURTRANSFERASE MOCS3"/>
    <property type="match status" value="1"/>
</dbReference>
<name>A0AAN0IK56_AMPQE</name>
<feature type="binding site" evidence="11">
    <location>
        <position position="68"/>
    </location>
    <ligand>
        <name>ATP</name>
        <dbReference type="ChEBI" id="CHEBI:30616"/>
    </ligand>
</feature>
<dbReference type="SUPFAM" id="SSF69572">
    <property type="entry name" value="Activating enzymes of the ubiquitin-like proteins"/>
    <property type="match status" value="1"/>
</dbReference>
<keyword evidence="6 11" id="KW-0547">Nucleotide-binding</keyword>
<feature type="binding site" evidence="11">
    <location>
        <position position="252"/>
    </location>
    <ligand>
        <name>Zn(2+)</name>
        <dbReference type="ChEBI" id="CHEBI:29105"/>
    </ligand>
</feature>
<evidence type="ECO:0000256" key="7">
    <source>
        <dbReference type="ARBA" id="ARBA00022833"/>
    </source>
</evidence>
<feature type="binding site" evidence="11">
    <location>
        <position position="255"/>
    </location>
    <ligand>
        <name>Zn(2+)</name>
        <dbReference type="ChEBI" id="CHEBI:29105"/>
    </ligand>
</feature>
<dbReference type="FunFam" id="3.40.250.10:FF:000014">
    <property type="entry name" value="Adenylyltransferase and sulfurtransferase MOCS3"/>
    <property type="match status" value="1"/>
</dbReference>
<dbReference type="Pfam" id="PF00581">
    <property type="entry name" value="Rhodanese"/>
    <property type="match status" value="1"/>
</dbReference>
<comment type="cofactor">
    <cofactor evidence="11">
        <name>Zn(2+)</name>
        <dbReference type="ChEBI" id="CHEBI:29105"/>
    </cofactor>
    <text evidence="11">Binds 1 zinc ion per subunit.</text>
</comment>
<feature type="domain" description="Rhodanese" evidence="12">
    <location>
        <begin position="302"/>
        <end position="401"/>
    </location>
</feature>
<feature type="binding site" evidence="11">
    <location>
        <begin position="136"/>
        <end position="137"/>
    </location>
    <ligand>
        <name>ATP</name>
        <dbReference type="ChEBI" id="CHEBI:30616"/>
    </ligand>
</feature>
<evidence type="ECO:0000256" key="10">
    <source>
        <dbReference type="ARBA" id="ARBA00023268"/>
    </source>
</evidence>
<feature type="binding site" evidence="11">
    <location>
        <begin position="75"/>
        <end position="79"/>
    </location>
    <ligand>
        <name>ATP</name>
        <dbReference type="ChEBI" id="CHEBI:30616"/>
    </ligand>
</feature>
<comment type="pathway">
    <text evidence="11">tRNA modification; 5-methoxycarbonylmethyl-2-thiouridine-tRNA biosynthesis.</text>
</comment>
<keyword evidence="9 11" id="KW-0501">Molybdenum cofactor biosynthesis</keyword>
<dbReference type="InterPro" id="IPR035985">
    <property type="entry name" value="Ubiquitin-activating_enz"/>
</dbReference>
<dbReference type="Proteomes" id="UP000007879">
    <property type="component" value="Unassembled WGS sequence"/>
</dbReference>
<keyword evidence="7 11" id="KW-0862">Zinc</keyword>
<evidence type="ECO:0000256" key="11">
    <source>
        <dbReference type="HAMAP-Rule" id="MF_03049"/>
    </source>
</evidence>
<keyword evidence="5 11" id="KW-0479">Metal-binding</keyword>
<comment type="function">
    <text evidence="11">Plays a central role in 2-thiolation of mcm(5)S(2)U at tRNA wobble positions of cytosolic tRNA(Lys), tRNA(Glu) and tRNA(Gln). Acts by mediating the C-terminal thiocarboxylation of the sulfur carrier URM1. Its N-terminus first activates URM1 as acyl-adenylate (-COAMP), then the persulfide sulfur on the catalytic cysteine is transferred to URM1 to form thiocarboxylation (-COSH) of its C-terminus. The reaction probably involves hydrogen sulfide that is generated from the persulfide intermediate and that acts as nucleophile towards URM1. Subsequently, a transient disulfide bond is formed. Does not use thiosulfate as sulfur donor; NFS1 probably acting as a sulfur donor for thiocarboxylation reactions.</text>
</comment>
<dbReference type="Gene3D" id="3.40.50.720">
    <property type="entry name" value="NAD(P)-binding Rossmann-like Domain"/>
    <property type="match status" value="1"/>
</dbReference>
<keyword evidence="4 11" id="KW-0819">tRNA processing</keyword>
<dbReference type="RefSeq" id="XP_011402825.1">
    <property type="nucleotide sequence ID" value="XM_011404523.2"/>
</dbReference>
<feature type="binding site" evidence="11">
    <location>
        <position position="92"/>
    </location>
    <ligand>
        <name>ATP</name>
        <dbReference type="ChEBI" id="CHEBI:30616"/>
    </ligand>
</feature>
<dbReference type="Gene3D" id="3.40.250.10">
    <property type="entry name" value="Rhodanese-like domain"/>
    <property type="match status" value="1"/>
</dbReference>
<dbReference type="InterPro" id="IPR045886">
    <property type="entry name" value="ThiF/MoeB/HesA"/>
</dbReference>
<dbReference type="GO" id="GO:0006777">
    <property type="term" value="P:Mo-molybdopterin cofactor biosynthetic process"/>
    <property type="evidence" value="ECO:0007669"/>
    <property type="project" value="UniProtKB-UniRule"/>
</dbReference>
<dbReference type="EC" id="2.8.1.-" evidence="11"/>
<dbReference type="GO" id="GO:0046872">
    <property type="term" value="F:metal ion binding"/>
    <property type="evidence" value="ECO:0007669"/>
    <property type="project" value="UniProtKB-KW"/>
</dbReference>
<dbReference type="NCBIfam" id="NF004281">
    <property type="entry name" value="PRK05690.1"/>
    <property type="match status" value="1"/>
</dbReference>
<evidence type="ECO:0000256" key="6">
    <source>
        <dbReference type="ARBA" id="ARBA00022741"/>
    </source>
</evidence>
<organism evidence="13 14">
    <name type="scientific">Amphimedon queenslandica</name>
    <name type="common">Sponge</name>
    <dbReference type="NCBI Taxonomy" id="400682"/>
    <lineage>
        <taxon>Eukaryota</taxon>
        <taxon>Metazoa</taxon>
        <taxon>Porifera</taxon>
        <taxon>Demospongiae</taxon>
        <taxon>Heteroscleromorpha</taxon>
        <taxon>Haplosclerida</taxon>
        <taxon>Niphatidae</taxon>
        <taxon>Amphimedon</taxon>
    </lineage>
</organism>
<dbReference type="CDD" id="cd00757">
    <property type="entry name" value="ThiF_MoeB_HesA_family"/>
    <property type="match status" value="1"/>
</dbReference>
<evidence type="ECO:0000313" key="14">
    <source>
        <dbReference type="Proteomes" id="UP000007879"/>
    </source>
</evidence>
<dbReference type="GO" id="GO:0070566">
    <property type="term" value="F:adenylyltransferase activity"/>
    <property type="evidence" value="ECO:0007669"/>
    <property type="project" value="InterPro"/>
</dbReference>
<evidence type="ECO:0000256" key="4">
    <source>
        <dbReference type="ARBA" id="ARBA00022694"/>
    </source>
</evidence>
<accession>A0AAN0IK56</accession>
<keyword evidence="14" id="KW-1185">Reference proteome</keyword>
<evidence type="ECO:0000313" key="13">
    <source>
        <dbReference type="EnsemblMetazoa" id="XP_011402825.1"/>
    </source>
</evidence>
<evidence type="ECO:0000256" key="5">
    <source>
        <dbReference type="ARBA" id="ARBA00022723"/>
    </source>
</evidence>
<evidence type="ECO:0000256" key="3">
    <source>
        <dbReference type="ARBA" id="ARBA00022679"/>
    </source>
</evidence>
<comment type="similarity">
    <text evidence="11">In the N-terminal section; belongs to the HesA/MoeB/ThiF family. UBA4 subfamily.</text>
</comment>
<dbReference type="PROSITE" id="PS50206">
    <property type="entry name" value="RHODANESE_3"/>
    <property type="match status" value="1"/>
</dbReference>
<dbReference type="EnsemblMetazoa" id="XM_011404523.2">
    <property type="protein sequence ID" value="XP_011402825.1"/>
    <property type="gene ID" value="LOC100634268"/>
</dbReference>
<sequence length="403" mass="44220">MAALAESKVLEREEIGRYGRQLILPEWGVQGQLKMKSASVLIVGAGGLGCPAAQYLAAAGIGHLGVVDYDSVEVSNLHRQILHTEGRVGVTKVSSAQESIQSLNSKVKVTPHHLVLNSTNALNIIKDYDVILDASDNVATRYLLNDSCVLLKKPLVSGSALRFEGQLTVYNYKGGPCYRCLFPCPPPPHCVTNCSEGGVVGVVPGVIGSLQALEAMKIITDIGDSMISKLLLFDGFSGTFRHIKLRERNPECSICGDDPIIKELIDYEQFCGSKPNDKERQKELLTENQRISCADYKALLDEGVPHLLLDVREPVEYDICHLPHSHNIPLSQLQKSKDILSLLNTPLSDDNKRVFVICRRGNDSQVAVHLLEESVSNLQLSVSDIKGGLTEWSHSIDKNFPLY</sequence>
<dbReference type="GO" id="GO:0002143">
    <property type="term" value="P:tRNA wobble position uridine thiolation"/>
    <property type="evidence" value="ECO:0007669"/>
    <property type="project" value="InterPro"/>
</dbReference>
<feature type="binding site" evidence="11">
    <location>
        <position position="47"/>
    </location>
    <ligand>
        <name>ATP</name>
        <dbReference type="ChEBI" id="CHEBI:30616"/>
    </ligand>
</feature>
<dbReference type="InterPro" id="IPR000594">
    <property type="entry name" value="ThiF_NAD_FAD-bd"/>
</dbReference>
<evidence type="ECO:0000256" key="2">
    <source>
        <dbReference type="ARBA" id="ARBA00022490"/>
    </source>
</evidence>
<dbReference type="GO" id="GO:0032447">
    <property type="term" value="P:protein urmylation"/>
    <property type="evidence" value="ECO:0007669"/>
    <property type="project" value="TreeGrafter"/>
</dbReference>
<evidence type="ECO:0000256" key="9">
    <source>
        <dbReference type="ARBA" id="ARBA00023150"/>
    </source>
</evidence>
<feature type="binding site" evidence="11">
    <location>
        <position position="180"/>
    </location>
    <ligand>
        <name>Zn(2+)</name>
        <dbReference type="ChEBI" id="CHEBI:29105"/>
    </ligand>
</feature>
<dbReference type="GO" id="GO:0005829">
    <property type="term" value="C:cytosol"/>
    <property type="evidence" value="ECO:0007669"/>
    <property type="project" value="UniProtKB-SubCell"/>
</dbReference>
<dbReference type="InterPro" id="IPR001763">
    <property type="entry name" value="Rhodanese-like_dom"/>
</dbReference>
<evidence type="ECO:0000259" key="12">
    <source>
        <dbReference type="PROSITE" id="PS50206"/>
    </source>
</evidence>
<keyword evidence="3 11" id="KW-0808">Transferase</keyword>
<feature type="binding site" evidence="11">
    <location>
        <position position="177"/>
    </location>
    <ligand>
        <name>Zn(2+)</name>
        <dbReference type="ChEBI" id="CHEBI:29105"/>
    </ligand>
</feature>
<proteinExistence type="inferred from homology"/>
<dbReference type="InterPro" id="IPR028885">
    <property type="entry name" value="MOCS3/Uba4"/>
</dbReference>
<evidence type="ECO:0000256" key="8">
    <source>
        <dbReference type="ARBA" id="ARBA00022840"/>
    </source>
</evidence>
<dbReference type="HAMAP" id="MF_03049">
    <property type="entry name" value="MOCS3_Uba4"/>
    <property type="match status" value="1"/>
</dbReference>
<feature type="active site" description="Cysteine persulfide intermediate; for sulfurtransferase activity" evidence="11">
    <location>
        <position position="358"/>
    </location>
</feature>
<dbReference type="FunFam" id="3.40.50.720:FF:000206">
    <property type="entry name" value="Adenylyltransferase and sulfurtransferase MOCS3"/>
    <property type="match status" value="1"/>
</dbReference>
<protein>
    <recommendedName>
        <fullName evidence="11">Adenylyltransferase and sulfurtransferase MOCS3 homolog</fullName>
    </recommendedName>
    <alternativeName>
        <fullName evidence="11">UBA4 homolog</fullName>
    </alternativeName>
    <alternativeName>
        <fullName evidence="11">Ubiquitin-like protein activator 4 homolog</fullName>
    </alternativeName>
    <domain>
        <recommendedName>
            <fullName evidence="11">Adenylyltransferase</fullName>
            <ecNumber evidence="11">2.7.7.-</ecNumber>
        </recommendedName>
    </domain>
    <domain>
        <recommendedName>
            <fullName evidence="11">Sulfurtransferase</fullName>
            <ecNumber evidence="11">2.8.1.-</ecNumber>
        </recommendedName>
    </domain>
</protein>
<evidence type="ECO:0000256" key="1">
    <source>
        <dbReference type="ARBA" id="ARBA00004514"/>
    </source>
</evidence>
<dbReference type="KEGG" id="aqu:100634268"/>
<feature type="active site" description="Glycyl thioester intermediate; for adenylyltransferase activity" evidence="11">
    <location>
        <position position="194"/>
    </location>
</feature>
<dbReference type="GO" id="GO:0005524">
    <property type="term" value="F:ATP binding"/>
    <property type="evidence" value="ECO:0007669"/>
    <property type="project" value="UniProtKB-KW"/>
</dbReference>
<dbReference type="GeneID" id="100634268"/>
<comment type="subcellular location">
    <subcellularLocation>
        <location evidence="1">Cytoplasm</location>
        <location evidence="1">Cytosol</location>
    </subcellularLocation>
</comment>
<dbReference type="AlphaFoldDB" id="A0AAN0IK56"/>
<reference evidence="13" key="2">
    <citation type="submission" date="2024-06" db="UniProtKB">
        <authorList>
            <consortium name="EnsemblMetazoa"/>
        </authorList>
    </citation>
    <scope>IDENTIFICATION</scope>
</reference>
<dbReference type="SMART" id="SM00450">
    <property type="entry name" value="RHOD"/>
    <property type="match status" value="1"/>
</dbReference>
<keyword evidence="8 11" id="KW-0067">ATP-binding</keyword>
<dbReference type="EC" id="2.7.7.-" evidence="11"/>
<keyword evidence="10 11" id="KW-0511">Multifunctional enzyme</keyword>